<dbReference type="GO" id="GO:0046872">
    <property type="term" value="F:metal ion binding"/>
    <property type="evidence" value="ECO:0007669"/>
    <property type="project" value="UniProtKB-KW"/>
</dbReference>
<dbReference type="Proteomes" id="UP000237797">
    <property type="component" value="Unassembled WGS sequence"/>
</dbReference>
<evidence type="ECO:0000256" key="1">
    <source>
        <dbReference type="ARBA" id="ARBA00022723"/>
    </source>
</evidence>
<dbReference type="EMBL" id="PVNE01000007">
    <property type="protein sequence ID" value="PRX41349.1"/>
    <property type="molecule type" value="Genomic_DNA"/>
</dbReference>
<dbReference type="SMART" id="SM01007">
    <property type="entry name" value="Aldolase_II"/>
    <property type="match status" value="1"/>
</dbReference>
<dbReference type="PANTHER" id="PTHR22789">
    <property type="entry name" value="FUCULOSE PHOSPHATE ALDOLASE"/>
    <property type="match status" value="1"/>
</dbReference>
<organism evidence="4 5">
    <name type="scientific">Planifilum fimeticola</name>
    <dbReference type="NCBI Taxonomy" id="201975"/>
    <lineage>
        <taxon>Bacteria</taxon>
        <taxon>Bacillati</taxon>
        <taxon>Bacillota</taxon>
        <taxon>Bacilli</taxon>
        <taxon>Bacillales</taxon>
        <taxon>Thermoactinomycetaceae</taxon>
        <taxon>Planifilum</taxon>
    </lineage>
</organism>
<evidence type="ECO:0000259" key="3">
    <source>
        <dbReference type="SMART" id="SM01007"/>
    </source>
</evidence>
<dbReference type="AlphaFoldDB" id="A0A2T0LGG5"/>
<dbReference type="GO" id="GO:0019323">
    <property type="term" value="P:pentose catabolic process"/>
    <property type="evidence" value="ECO:0007669"/>
    <property type="project" value="TreeGrafter"/>
</dbReference>
<dbReference type="Pfam" id="PF00596">
    <property type="entry name" value="Aldolase_II"/>
    <property type="match status" value="1"/>
</dbReference>
<keyword evidence="5" id="KW-1185">Reference proteome</keyword>
<comment type="caution">
    <text evidence="4">The sequence shown here is derived from an EMBL/GenBank/DDBJ whole genome shotgun (WGS) entry which is preliminary data.</text>
</comment>
<keyword evidence="2" id="KW-0456">Lyase</keyword>
<proteinExistence type="predicted"/>
<gene>
    <name evidence="4" type="ORF">CLV97_107115</name>
</gene>
<dbReference type="Gene3D" id="3.40.225.10">
    <property type="entry name" value="Class II aldolase/adducin N-terminal domain"/>
    <property type="match status" value="1"/>
</dbReference>
<dbReference type="InterPro" id="IPR001303">
    <property type="entry name" value="Aldolase_II/adducin_N"/>
</dbReference>
<dbReference type="GO" id="GO:0005829">
    <property type="term" value="C:cytosol"/>
    <property type="evidence" value="ECO:0007669"/>
    <property type="project" value="TreeGrafter"/>
</dbReference>
<dbReference type="SUPFAM" id="SSF53639">
    <property type="entry name" value="AraD/HMP-PK domain-like"/>
    <property type="match status" value="1"/>
</dbReference>
<dbReference type="InterPro" id="IPR036409">
    <property type="entry name" value="Aldolase_II/adducin_N_sf"/>
</dbReference>
<evidence type="ECO:0000256" key="2">
    <source>
        <dbReference type="ARBA" id="ARBA00023239"/>
    </source>
</evidence>
<dbReference type="GO" id="GO:0016832">
    <property type="term" value="F:aldehyde-lyase activity"/>
    <property type="evidence" value="ECO:0007669"/>
    <property type="project" value="TreeGrafter"/>
</dbReference>
<keyword evidence="1" id="KW-0479">Metal-binding</keyword>
<reference evidence="4 5" key="1">
    <citation type="submission" date="2018-03" db="EMBL/GenBank/DDBJ databases">
        <title>Genomic Encyclopedia of Archaeal and Bacterial Type Strains, Phase II (KMG-II): from individual species to whole genera.</title>
        <authorList>
            <person name="Goeker M."/>
        </authorList>
    </citation>
    <scope>NUCLEOTIDE SEQUENCE [LARGE SCALE GENOMIC DNA]</scope>
    <source>
        <strain evidence="4 5">DSM 44946</strain>
    </source>
</reference>
<name>A0A2T0LGG5_9BACL</name>
<protein>
    <submittedName>
        <fullName evidence="4">L-fuculose 1-phosphate aldolase</fullName>
    </submittedName>
</protein>
<dbReference type="InterPro" id="IPR050197">
    <property type="entry name" value="Aldolase_class_II_sugar_metab"/>
</dbReference>
<sequence>MEQLKELVHTAKELYRTGLVRGTSGNVSIRDPENPDRMWITPSAIPYDEITTEDLVQVDLESGTPVRGSRKPSSETPMHSAIYRLRSDVRAVVHTHSTYATMFACAGEEIPTVHYLIAEIGDRVPVADYAVYGSEELARNAVEALKSAGANGALLKNHGVITVGENLSSAYVRAEIIETVAQLAFGAKLIGRCETLSPEQLEETRKKFVSYFAVSKR</sequence>
<feature type="domain" description="Class II aldolase/adducin N-terminal" evidence="3">
    <location>
        <begin position="5"/>
        <end position="185"/>
    </location>
</feature>
<evidence type="ECO:0000313" key="4">
    <source>
        <dbReference type="EMBL" id="PRX41349.1"/>
    </source>
</evidence>
<accession>A0A2T0LGG5</accession>
<dbReference type="RefSeq" id="WP_170070383.1">
    <property type="nucleotide sequence ID" value="NZ_PVNE01000007.1"/>
</dbReference>
<evidence type="ECO:0000313" key="5">
    <source>
        <dbReference type="Proteomes" id="UP000237797"/>
    </source>
</evidence>
<dbReference type="PANTHER" id="PTHR22789:SF0">
    <property type="entry name" value="3-OXO-TETRONATE 4-PHOSPHATE DECARBOXYLASE-RELATED"/>
    <property type="match status" value="1"/>
</dbReference>